<evidence type="ECO:0000313" key="1">
    <source>
        <dbReference type="EMBL" id="MDO7788561.1"/>
    </source>
</evidence>
<reference evidence="1" key="2">
    <citation type="submission" date="2023-03" db="EMBL/GenBank/DDBJ databases">
        <authorList>
            <person name="Zhang Z."/>
        </authorList>
    </citation>
    <scope>NUCLEOTIDE SEQUENCE</scope>
    <source>
        <strain evidence="1">DSA</strain>
    </source>
</reference>
<dbReference type="AlphaFoldDB" id="A0AAW7ZGV1"/>
<sequence length="242" mass="27385">MSEECNFGCSFKKGSPIDICVPVVFGIHRQVGKNAFKDTNIFAFPSNICRAECENVEVIKRSIAFECDKVLLYVDYIISLKIFPKVGAPYCKTFQSCFVKEIKHREFFSTLKYGKHVSLEDFQKAQGSCVEVEPCACFIKVFNQKKLDPRLTLIVNLVKFNVRVKLFQERDVIITGVMGGPVVKLSKEDKCGFISKGNGIIRDEVQGLGVDDSEFELVQKLDEYVEQAVAEFERDSSSLDEE</sequence>
<gene>
    <name evidence="1" type="ORF">P6N53_15140</name>
</gene>
<name>A0AAW7ZGV1_9FIRM</name>
<dbReference type="EMBL" id="JARPTC010000022">
    <property type="protein sequence ID" value="MDO7788561.1"/>
    <property type="molecule type" value="Genomic_DNA"/>
</dbReference>
<reference evidence="1" key="1">
    <citation type="journal article" date="2023" name="J. Hazard. Mater.">
        <title>Anaerobic biodegradation of pyrene and benzo[a]pyrene by a new sulfate-reducing Desulforamulus aquiferis strain DSA.</title>
        <authorList>
            <person name="Zhang Z."/>
            <person name="Sun J."/>
            <person name="Gong X."/>
            <person name="Wang C."/>
            <person name="Wang H."/>
        </authorList>
    </citation>
    <scope>NUCLEOTIDE SEQUENCE</scope>
    <source>
        <strain evidence="1">DSA</strain>
    </source>
</reference>
<comment type="caution">
    <text evidence="1">The sequence shown here is derived from an EMBL/GenBank/DDBJ whole genome shotgun (WGS) entry which is preliminary data.</text>
</comment>
<proteinExistence type="predicted"/>
<protein>
    <submittedName>
        <fullName evidence="1">Uncharacterized protein</fullName>
    </submittedName>
</protein>
<keyword evidence="2" id="KW-1185">Reference proteome</keyword>
<dbReference type="Proteomes" id="UP001172911">
    <property type="component" value="Unassembled WGS sequence"/>
</dbReference>
<evidence type="ECO:0000313" key="2">
    <source>
        <dbReference type="Proteomes" id="UP001172911"/>
    </source>
</evidence>
<organism evidence="1 2">
    <name type="scientific">Desulforamulus aquiferis</name>
    <dbReference type="NCBI Taxonomy" id="1397668"/>
    <lineage>
        <taxon>Bacteria</taxon>
        <taxon>Bacillati</taxon>
        <taxon>Bacillota</taxon>
        <taxon>Clostridia</taxon>
        <taxon>Eubacteriales</taxon>
        <taxon>Peptococcaceae</taxon>
        <taxon>Desulforamulus</taxon>
    </lineage>
</organism>
<dbReference type="RefSeq" id="WP_304544613.1">
    <property type="nucleotide sequence ID" value="NZ_JARPTC010000022.1"/>
</dbReference>
<accession>A0AAW7ZGV1</accession>